<evidence type="ECO:0000259" key="2">
    <source>
        <dbReference type="PROSITE" id="PS50132"/>
    </source>
</evidence>
<proteinExistence type="predicted"/>
<keyword evidence="3" id="KW-1185">Reference proteome</keyword>
<evidence type="ECO:0000313" key="4">
    <source>
        <dbReference type="RefSeq" id="XP_032817649.1"/>
    </source>
</evidence>
<dbReference type="FunFam" id="1.10.167.10:FF:000001">
    <property type="entry name" value="Putative regulator of g-protein signaling 12"/>
    <property type="match status" value="1"/>
</dbReference>
<dbReference type="Proteomes" id="UP001318040">
    <property type="component" value="Chromosome 27"/>
</dbReference>
<sequence length="364" mass="41134">MAKLCCSLPTLPSRPCGRGRFARQGGADCSPDGGGARLGSSRKMRVEDASSVYIGWQGGDMESVCGTQQNQRPGTPQGHCTRASFLPRWDQQQQQQDQQHHHQDDNNERQEGAPTQRWWPRWWLRPVPRREEIEVSILPESRPLHALAMGSERVESRRWPPSQGDGSPGGVRSPGPRAPNACCFCWCCCCSCSCLTVRNHEGAGSRRRSSHESKLESIQSPEESGKLSLEEVTSWSHCFERLMHSAAGRAVFREFLRTEFSEENLLFWLACEDLKKEENKNIVEEKARTIYEDYISILSPKEVSLDSRVREVINRNMVEPSAHTFDDAQLQIYTLMHRDSYPRFLGSSVYSALLQSLSSSSSNT</sequence>
<feature type="region of interest" description="Disordered" evidence="1">
    <location>
        <begin position="22"/>
        <end position="43"/>
    </location>
</feature>
<protein>
    <submittedName>
        <fullName evidence="4">Regulator of G-protein signaling 20-like isoform X2</fullName>
    </submittedName>
</protein>
<dbReference type="SUPFAM" id="SSF48097">
    <property type="entry name" value="Regulator of G-protein signaling, RGS"/>
    <property type="match status" value="1"/>
</dbReference>
<reference evidence="4" key="1">
    <citation type="submission" date="2025-08" db="UniProtKB">
        <authorList>
            <consortium name="RefSeq"/>
        </authorList>
    </citation>
    <scope>IDENTIFICATION</scope>
    <source>
        <tissue evidence="4">Sperm</tissue>
    </source>
</reference>
<name>A0AAJ7THT1_PETMA</name>
<feature type="compositionally biased region" description="Basic and acidic residues" evidence="1">
    <location>
        <begin position="98"/>
        <end position="111"/>
    </location>
</feature>
<dbReference type="Pfam" id="PF00615">
    <property type="entry name" value="RGS"/>
    <property type="match status" value="1"/>
</dbReference>
<dbReference type="InterPro" id="IPR036305">
    <property type="entry name" value="RGS_sf"/>
</dbReference>
<gene>
    <name evidence="4" type="primary">LOC116946642</name>
</gene>
<feature type="region of interest" description="Disordered" evidence="1">
    <location>
        <begin position="149"/>
        <end position="173"/>
    </location>
</feature>
<dbReference type="PANTHER" id="PTHR10845">
    <property type="entry name" value="REGULATOR OF G PROTEIN SIGNALING"/>
    <property type="match status" value="1"/>
</dbReference>
<dbReference type="RefSeq" id="XP_032817649.1">
    <property type="nucleotide sequence ID" value="XM_032961758.1"/>
</dbReference>
<accession>A0AAJ7THT1</accession>
<dbReference type="InterPro" id="IPR016137">
    <property type="entry name" value="RGS"/>
</dbReference>
<feature type="region of interest" description="Disordered" evidence="1">
    <location>
        <begin position="88"/>
        <end position="115"/>
    </location>
</feature>
<dbReference type="InterPro" id="IPR044926">
    <property type="entry name" value="RGS_subdomain_2"/>
</dbReference>
<dbReference type="PRINTS" id="PR01301">
    <property type="entry name" value="RGSPROTEIN"/>
</dbReference>
<dbReference type="SMART" id="SM00315">
    <property type="entry name" value="RGS"/>
    <property type="match status" value="1"/>
</dbReference>
<evidence type="ECO:0000313" key="3">
    <source>
        <dbReference type="Proteomes" id="UP001318040"/>
    </source>
</evidence>
<dbReference type="PANTHER" id="PTHR10845:SF192">
    <property type="entry name" value="DOUBLE HIT, ISOFORM B"/>
    <property type="match status" value="1"/>
</dbReference>
<dbReference type="PROSITE" id="PS50132">
    <property type="entry name" value="RGS"/>
    <property type="match status" value="1"/>
</dbReference>
<dbReference type="Gene3D" id="1.10.167.10">
    <property type="entry name" value="Regulator of G-protein Signalling 4, domain 2"/>
    <property type="match status" value="1"/>
</dbReference>
<organism evidence="3 4">
    <name type="scientific">Petromyzon marinus</name>
    <name type="common">Sea lamprey</name>
    <dbReference type="NCBI Taxonomy" id="7757"/>
    <lineage>
        <taxon>Eukaryota</taxon>
        <taxon>Metazoa</taxon>
        <taxon>Chordata</taxon>
        <taxon>Craniata</taxon>
        <taxon>Vertebrata</taxon>
        <taxon>Cyclostomata</taxon>
        <taxon>Hyperoartia</taxon>
        <taxon>Petromyzontiformes</taxon>
        <taxon>Petromyzontidae</taxon>
        <taxon>Petromyzon</taxon>
    </lineage>
</organism>
<evidence type="ECO:0000256" key="1">
    <source>
        <dbReference type="SAM" id="MobiDB-lite"/>
    </source>
</evidence>
<feature type="domain" description="RGS" evidence="2">
    <location>
        <begin position="238"/>
        <end position="354"/>
    </location>
</feature>
<dbReference type="AlphaFoldDB" id="A0AAJ7THT1"/>